<gene>
    <name evidence="12" type="ORF">UFOPK4366_00188</name>
</gene>
<evidence type="ECO:0000256" key="1">
    <source>
        <dbReference type="ARBA" id="ARBA00001946"/>
    </source>
</evidence>
<dbReference type="InterPro" id="IPR036615">
    <property type="entry name" value="Mur_ligase_C_dom_sf"/>
</dbReference>
<dbReference type="InterPro" id="IPR036565">
    <property type="entry name" value="Mur-like_cat_sf"/>
</dbReference>
<dbReference type="GO" id="GO:0004326">
    <property type="term" value="F:tetrahydrofolylpolyglutamate synthase activity"/>
    <property type="evidence" value="ECO:0007669"/>
    <property type="project" value="InterPro"/>
</dbReference>
<evidence type="ECO:0000256" key="9">
    <source>
        <dbReference type="ARBA" id="ARBA00022909"/>
    </source>
</evidence>
<dbReference type="PANTHER" id="PTHR11136">
    <property type="entry name" value="FOLYLPOLYGLUTAMATE SYNTHASE-RELATED"/>
    <property type="match status" value="1"/>
</dbReference>
<evidence type="ECO:0000256" key="7">
    <source>
        <dbReference type="ARBA" id="ARBA00022840"/>
    </source>
</evidence>
<proteinExistence type="inferred from homology"/>
<keyword evidence="9" id="KW-0289">Folate biosynthesis</keyword>
<evidence type="ECO:0000256" key="8">
    <source>
        <dbReference type="ARBA" id="ARBA00022842"/>
    </source>
</evidence>
<dbReference type="EMBL" id="CAFBQS010000016">
    <property type="protein sequence ID" value="CAB5059370.1"/>
    <property type="molecule type" value="Genomic_DNA"/>
</dbReference>
<dbReference type="GO" id="GO:0046656">
    <property type="term" value="P:folic acid biosynthetic process"/>
    <property type="evidence" value="ECO:0007669"/>
    <property type="project" value="UniProtKB-KW"/>
</dbReference>
<dbReference type="Pfam" id="PF02875">
    <property type="entry name" value="Mur_ligase_C"/>
    <property type="match status" value="1"/>
</dbReference>
<dbReference type="GO" id="GO:0005737">
    <property type="term" value="C:cytoplasm"/>
    <property type="evidence" value="ECO:0007669"/>
    <property type="project" value="TreeGrafter"/>
</dbReference>
<name>A0A6J7U1Y0_9ZZZZ</name>
<keyword evidence="4" id="KW-0436">Ligase</keyword>
<dbReference type="InterPro" id="IPR018109">
    <property type="entry name" value="Folylpolyglutamate_synth_CS"/>
</dbReference>
<dbReference type="SUPFAM" id="SSF53244">
    <property type="entry name" value="MurD-like peptide ligases, peptide-binding domain"/>
    <property type="match status" value="1"/>
</dbReference>
<dbReference type="GO" id="GO:0046872">
    <property type="term" value="F:metal ion binding"/>
    <property type="evidence" value="ECO:0007669"/>
    <property type="project" value="UniProtKB-KW"/>
</dbReference>
<dbReference type="Gene3D" id="3.90.190.20">
    <property type="entry name" value="Mur ligase, C-terminal domain"/>
    <property type="match status" value="1"/>
</dbReference>
<sequence>MAKSSDAKEDEKLIQILKVLDAKWPESKIEPSLDRIKALVDILGSPQDTFRSIHIAGTNGKTSTSRMIDSLLQAFELRTGRFTSPHLESPLERISLNGTPITPTFFNYTYNDIAPYIDLIDQRSESNGVPLSYFEVMTAIAFAAFADAPIDVAVLEAGMGGEWDATNVVSSDVAVMMPIGLDHQEYLGETIAEIAETKAGIFESGKPVVMAHQEMEAAQVLMRKAAEMEAIPLREGLDFGIEKRSLAVGGQLLTIQGIGGTYEEIFLPLHGRHQGSNAAVALITLEAFLGGGSNALDSDVIREGFANTSSPGRLEVMRRNPTVMIDAAHNAHGAIALSQALAEEFTFDRVIAVVAILGDKDVVKFLNELSKVTDEIIVTRNSSPRAMPIEDLKRIAVDIFEEGAVSAAPSIAAAIQEAVEKASQPNVSIGVLVTGSVVTAGAARALLKRDR</sequence>
<dbReference type="InterPro" id="IPR001645">
    <property type="entry name" value="Folylpolyglutamate_synth"/>
</dbReference>
<keyword evidence="6" id="KW-0547">Nucleotide-binding</keyword>
<dbReference type="NCBIfam" id="TIGR01499">
    <property type="entry name" value="folC"/>
    <property type="match status" value="1"/>
</dbReference>
<protein>
    <submittedName>
        <fullName evidence="12">Unannotated protein</fullName>
    </submittedName>
</protein>
<evidence type="ECO:0000256" key="2">
    <source>
        <dbReference type="ARBA" id="ARBA00008276"/>
    </source>
</evidence>
<keyword evidence="8" id="KW-0460">Magnesium</keyword>
<evidence type="ECO:0000256" key="4">
    <source>
        <dbReference type="ARBA" id="ARBA00022598"/>
    </source>
</evidence>
<dbReference type="Gene3D" id="3.40.1190.10">
    <property type="entry name" value="Mur-like, catalytic domain"/>
    <property type="match status" value="1"/>
</dbReference>
<dbReference type="PANTHER" id="PTHR11136:SF0">
    <property type="entry name" value="DIHYDROFOLATE SYNTHETASE-RELATED"/>
    <property type="match status" value="1"/>
</dbReference>
<evidence type="ECO:0000256" key="6">
    <source>
        <dbReference type="ARBA" id="ARBA00022741"/>
    </source>
</evidence>
<dbReference type="AlphaFoldDB" id="A0A6J7U1Y0"/>
<comment type="cofactor">
    <cofactor evidence="1">
        <name>Mg(2+)</name>
        <dbReference type="ChEBI" id="CHEBI:18420"/>
    </cofactor>
</comment>
<evidence type="ECO:0000313" key="12">
    <source>
        <dbReference type="EMBL" id="CAB5059370.1"/>
    </source>
</evidence>
<keyword evidence="5" id="KW-0479">Metal-binding</keyword>
<evidence type="ECO:0000256" key="3">
    <source>
        <dbReference type="ARBA" id="ARBA00011245"/>
    </source>
</evidence>
<keyword evidence="7" id="KW-0067">ATP-binding</keyword>
<evidence type="ECO:0000259" key="10">
    <source>
        <dbReference type="Pfam" id="PF02875"/>
    </source>
</evidence>
<dbReference type="SUPFAM" id="SSF53623">
    <property type="entry name" value="MurD-like peptide ligases, catalytic domain"/>
    <property type="match status" value="1"/>
</dbReference>
<dbReference type="GO" id="GO:0005524">
    <property type="term" value="F:ATP binding"/>
    <property type="evidence" value="ECO:0007669"/>
    <property type="project" value="UniProtKB-KW"/>
</dbReference>
<comment type="subunit">
    <text evidence="3">Monomer.</text>
</comment>
<organism evidence="12">
    <name type="scientific">freshwater metagenome</name>
    <dbReference type="NCBI Taxonomy" id="449393"/>
    <lineage>
        <taxon>unclassified sequences</taxon>
        <taxon>metagenomes</taxon>
        <taxon>ecological metagenomes</taxon>
    </lineage>
</organism>
<dbReference type="FunFam" id="3.40.1190.10:FF:000004">
    <property type="entry name" value="Dihydrofolate synthase/folylpolyglutamate synthase"/>
    <property type="match status" value="1"/>
</dbReference>
<evidence type="ECO:0000256" key="5">
    <source>
        <dbReference type="ARBA" id="ARBA00022723"/>
    </source>
</evidence>
<comment type="similarity">
    <text evidence="2">Belongs to the folylpolyglutamate synthase family.</text>
</comment>
<dbReference type="Pfam" id="PF08245">
    <property type="entry name" value="Mur_ligase_M"/>
    <property type="match status" value="1"/>
</dbReference>
<evidence type="ECO:0000259" key="11">
    <source>
        <dbReference type="Pfam" id="PF08245"/>
    </source>
</evidence>
<reference evidence="12" key="1">
    <citation type="submission" date="2020-05" db="EMBL/GenBank/DDBJ databases">
        <authorList>
            <person name="Chiriac C."/>
            <person name="Salcher M."/>
            <person name="Ghai R."/>
            <person name="Kavagutti S V."/>
        </authorList>
    </citation>
    <scope>NUCLEOTIDE SEQUENCE</scope>
</reference>
<feature type="domain" description="Mur ligase central" evidence="11">
    <location>
        <begin position="141"/>
        <end position="284"/>
    </location>
</feature>
<dbReference type="PROSITE" id="PS01012">
    <property type="entry name" value="FOLYLPOLYGLU_SYNT_2"/>
    <property type="match status" value="1"/>
</dbReference>
<dbReference type="InterPro" id="IPR004101">
    <property type="entry name" value="Mur_ligase_C"/>
</dbReference>
<dbReference type="GO" id="GO:0008841">
    <property type="term" value="F:dihydrofolate synthase activity"/>
    <property type="evidence" value="ECO:0007669"/>
    <property type="project" value="TreeGrafter"/>
</dbReference>
<feature type="domain" description="Mur ligase C-terminal" evidence="10">
    <location>
        <begin position="312"/>
        <end position="436"/>
    </location>
</feature>
<dbReference type="PIRSF" id="PIRSF001563">
    <property type="entry name" value="Folylpolyglu_synth"/>
    <property type="match status" value="1"/>
</dbReference>
<dbReference type="InterPro" id="IPR013221">
    <property type="entry name" value="Mur_ligase_cen"/>
</dbReference>
<accession>A0A6J7U1Y0</accession>